<proteinExistence type="predicted"/>
<keyword evidence="1" id="KW-0175">Coiled coil</keyword>
<name>M3IRT4_CANMX</name>
<feature type="compositionally biased region" description="Basic and acidic residues" evidence="2">
    <location>
        <begin position="129"/>
        <end position="156"/>
    </location>
</feature>
<dbReference type="HOGENOM" id="CLU_615374_0_0_1"/>
<feature type="compositionally biased region" description="Low complexity" evidence="2">
    <location>
        <begin position="29"/>
        <end position="48"/>
    </location>
</feature>
<keyword evidence="4" id="KW-1185">Reference proteome</keyword>
<feature type="region of interest" description="Disordered" evidence="2">
    <location>
        <begin position="101"/>
        <end position="156"/>
    </location>
</feature>
<dbReference type="AlphaFoldDB" id="M3IRT4"/>
<evidence type="ECO:0000313" key="3">
    <source>
        <dbReference type="EMBL" id="EMG49236.1"/>
    </source>
</evidence>
<evidence type="ECO:0000256" key="2">
    <source>
        <dbReference type="SAM" id="MobiDB-lite"/>
    </source>
</evidence>
<protein>
    <submittedName>
        <fullName evidence="3">Uncharacterized protein</fullName>
    </submittedName>
</protein>
<feature type="region of interest" description="Disordered" evidence="2">
    <location>
        <begin position="1"/>
        <end position="48"/>
    </location>
</feature>
<accession>M3IRT4</accession>
<sequence length="445" mass="52323">MSDTFRKYREERNGEPRFTRKDPDSIYPSLSSLNNTNNRTTKYSSTTATSTSALNDRFTAEPSIKYQAPFSKINDIKSDGLKYSDGLRFKKHSVRFDDIAEPPSMRFNSSVTAAQDPEPYQRLRSPIKSLDRDRPSILTSYERKRSRDSQERSDKLRSSIADKYEINGVKSGVDGKYRVSKLGNSNTRQQEQKQRESGIFSKLAQFFTNHEDEQYDGLRAPRNEVDDLIDEAREKEKYKQREEVKNLRLENSELVEEIKKLRNEVKHLKEENSVLHDELSTGRRFLKTLEDDKEELVVTKKQQTQELIKLQGEFNDLETKQIRQFKALQQDHELELEKLERKYVQDLESLKEQNEILNNQLKDSQKKAEIMKNETLLRQRLQKSDYYEGDSLFRENLRIEEQIHAVTSKAKNPVHDTSKDNFVRTEENIKQSITPKFVLKVMKVY</sequence>
<dbReference type="Proteomes" id="UP000011777">
    <property type="component" value="Unassembled WGS sequence"/>
</dbReference>
<dbReference type="EMBL" id="AOGT01000777">
    <property type="protein sequence ID" value="EMG49236.1"/>
    <property type="molecule type" value="Genomic_DNA"/>
</dbReference>
<evidence type="ECO:0000313" key="4">
    <source>
        <dbReference type="Proteomes" id="UP000011777"/>
    </source>
</evidence>
<feature type="compositionally biased region" description="Basic and acidic residues" evidence="2">
    <location>
        <begin position="1"/>
        <end position="24"/>
    </location>
</feature>
<reference evidence="3 4" key="1">
    <citation type="submission" date="2013-02" db="EMBL/GenBank/DDBJ databases">
        <title>Genome sequence of Candida maltosa Xu316, a potential industrial strain for xylitol and ethanol production.</title>
        <authorList>
            <person name="Yu J."/>
            <person name="Wang Q."/>
            <person name="Geng X."/>
            <person name="Bao W."/>
            <person name="He P."/>
            <person name="Cai J."/>
        </authorList>
    </citation>
    <scope>NUCLEOTIDE SEQUENCE [LARGE SCALE GENOMIC DNA]</scope>
    <source>
        <strain evidence="4">Xu316</strain>
    </source>
</reference>
<gene>
    <name evidence="3" type="ORF">G210_0067</name>
</gene>
<feature type="coiled-coil region" evidence="1">
    <location>
        <begin position="237"/>
        <end position="374"/>
    </location>
</feature>
<feature type="non-terminal residue" evidence="3">
    <location>
        <position position="1"/>
    </location>
</feature>
<evidence type="ECO:0000256" key="1">
    <source>
        <dbReference type="SAM" id="Coils"/>
    </source>
</evidence>
<comment type="caution">
    <text evidence="3">The sequence shown here is derived from an EMBL/GenBank/DDBJ whole genome shotgun (WGS) entry which is preliminary data.</text>
</comment>
<organism evidence="3 4">
    <name type="scientific">Candida maltosa (strain Xu316)</name>
    <name type="common">Yeast</name>
    <dbReference type="NCBI Taxonomy" id="1245528"/>
    <lineage>
        <taxon>Eukaryota</taxon>
        <taxon>Fungi</taxon>
        <taxon>Dikarya</taxon>
        <taxon>Ascomycota</taxon>
        <taxon>Saccharomycotina</taxon>
        <taxon>Pichiomycetes</taxon>
        <taxon>Debaryomycetaceae</taxon>
        <taxon>Candida/Lodderomyces clade</taxon>
        <taxon>Candida</taxon>
    </lineage>
</organism>